<dbReference type="InterPro" id="IPR036366">
    <property type="entry name" value="PGBDSf"/>
</dbReference>
<dbReference type="InterPro" id="IPR052905">
    <property type="entry name" value="LD-transpeptidase_YkuD-like"/>
</dbReference>
<name>A0A9D1F8E1_9FIRM</name>
<dbReference type="PANTHER" id="PTHR41533">
    <property type="entry name" value="L,D-TRANSPEPTIDASE HI_1667-RELATED"/>
    <property type="match status" value="1"/>
</dbReference>
<dbReference type="Pfam" id="PF08486">
    <property type="entry name" value="SpoIID"/>
    <property type="match status" value="1"/>
</dbReference>
<reference evidence="3" key="2">
    <citation type="journal article" date="2021" name="PeerJ">
        <title>Extensive microbial diversity within the chicken gut microbiome revealed by metagenomics and culture.</title>
        <authorList>
            <person name="Gilroy R."/>
            <person name="Ravi A."/>
            <person name="Getino M."/>
            <person name="Pursley I."/>
            <person name="Horton D.L."/>
            <person name="Alikhan N.F."/>
            <person name="Baker D."/>
            <person name="Gharbi K."/>
            <person name="Hall N."/>
            <person name="Watson M."/>
            <person name="Adriaenssens E.M."/>
            <person name="Foster-Nyarko E."/>
            <person name="Jarju S."/>
            <person name="Secka A."/>
            <person name="Antonio M."/>
            <person name="Oren A."/>
            <person name="Chaudhuri R.R."/>
            <person name="La Ragione R."/>
            <person name="Hildebrand F."/>
            <person name="Pallen M.J."/>
        </authorList>
    </citation>
    <scope>NUCLEOTIDE SEQUENCE</scope>
    <source>
        <strain evidence="3">ChiBcec16-1751</strain>
    </source>
</reference>
<dbReference type="InterPro" id="IPR002477">
    <property type="entry name" value="Peptidoglycan-bd-like"/>
</dbReference>
<dbReference type="PANTHER" id="PTHR41533:SF1">
    <property type="entry name" value="L,D-TRANSPEPTIDASE YCBB-RELATED"/>
    <property type="match status" value="1"/>
</dbReference>
<feature type="domain" description="Peptidoglycan binding-like" evidence="1">
    <location>
        <begin position="285"/>
        <end position="346"/>
    </location>
</feature>
<dbReference type="SUPFAM" id="SSF47090">
    <property type="entry name" value="PGBD-like"/>
    <property type="match status" value="3"/>
</dbReference>
<evidence type="ECO:0000313" key="3">
    <source>
        <dbReference type="EMBL" id="HIS63975.1"/>
    </source>
</evidence>
<gene>
    <name evidence="3" type="ORF">IAA83_01215</name>
</gene>
<dbReference type="InterPro" id="IPR013693">
    <property type="entry name" value="SpoIID/LytB_N"/>
</dbReference>
<sequence>MSTPVIPETITVHLGLPDDKTAPNVRVPFVDYIKNVASSEIYPTWPDAALRANILAQISFALNRVYTEWYRSRGYDFDITSTTQYDQKYIHGREIFENVGQIVDEIFNDYVVRQGTVQPLFTQYCNGTTVTCDGLSQWGTVDLAEQGLVPYEILQQFYGDDIGIVRDAPTGPNLPSYPGKALRLGDVGEEVRTIQRQLNRIARNYPALGQDLPLNGIFSAATEEMVKKFQQIFNLQVDGVVGKATWYQIKAIYNAVKGLGELTGEGLTIDEVDRIFSKILRQGDRGDPVRTIQYYLSVLGFFDDTLPKIVIDGIFGPETERAIRVFQQQQGLTADGIVGRDTWDALTNAYNQVRASLPEQYLSASDEIYPGKFLTPGQEGPEVASLQRLLRRAALNVTFIPAVTENGVYDAATEAAVKAVQERVDLEVTGITGPLTWAAIAAIAQGV</sequence>
<dbReference type="EMBL" id="DVJJ01000020">
    <property type="protein sequence ID" value="HIS63975.1"/>
    <property type="molecule type" value="Genomic_DNA"/>
</dbReference>
<evidence type="ECO:0000313" key="4">
    <source>
        <dbReference type="Proteomes" id="UP000886741"/>
    </source>
</evidence>
<evidence type="ECO:0000259" key="2">
    <source>
        <dbReference type="Pfam" id="PF08486"/>
    </source>
</evidence>
<dbReference type="Pfam" id="PF01471">
    <property type="entry name" value="PG_binding_1"/>
    <property type="match status" value="3"/>
</dbReference>
<dbReference type="Proteomes" id="UP000886741">
    <property type="component" value="Unassembled WGS sequence"/>
</dbReference>
<reference evidence="3" key="1">
    <citation type="submission" date="2020-10" db="EMBL/GenBank/DDBJ databases">
        <authorList>
            <person name="Gilroy R."/>
        </authorList>
    </citation>
    <scope>NUCLEOTIDE SEQUENCE</scope>
    <source>
        <strain evidence="3">ChiBcec16-1751</strain>
    </source>
</reference>
<dbReference type="Gene3D" id="1.10.101.10">
    <property type="entry name" value="PGBD-like superfamily/PGBD"/>
    <property type="match status" value="3"/>
</dbReference>
<protein>
    <submittedName>
        <fullName evidence="3">Peptidoglycan-binding protein</fullName>
    </submittedName>
</protein>
<proteinExistence type="predicted"/>
<comment type="caution">
    <text evidence="3">The sequence shown here is derived from an EMBL/GenBank/DDBJ whole genome shotgun (WGS) entry which is preliminary data.</text>
</comment>
<feature type="domain" description="Peptidoglycan binding-like" evidence="1">
    <location>
        <begin position="380"/>
        <end position="440"/>
    </location>
</feature>
<feature type="domain" description="Peptidoglycan binding-like" evidence="1">
    <location>
        <begin position="188"/>
        <end position="248"/>
    </location>
</feature>
<feature type="domain" description="Sporulation stage II protein D amidase enhancer LytB N-terminal" evidence="2">
    <location>
        <begin position="26"/>
        <end position="91"/>
    </location>
</feature>
<organism evidence="3 4">
    <name type="scientific">Candidatus Avoscillospira avistercoris</name>
    <dbReference type="NCBI Taxonomy" id="2840707"/>
    <lineage>
        <taxon>Bacteria</taxon>
        <taxon>Bacillati</taxon>
        <taxon>Bacillota</taxon>
        <taxon>Clostridia</taxon>
        <taxon>Eubacteriales</taxon>
        <taxon>Oscillospiraceae</taxon>
        <taxon>Oscillospiraceae incertae sedis</taxon>
        <taxon>Candidatus Avoscillospira</taxon>
    </lineage>
</organism>
<dbReference type="AlphaFoldDB" id="A0A9D1F8E1"/>
<evidence type="ECO:0000259" key="1">
    <source>
        <dbReference type="Pfam" id="PF01471"/>
    </source>
</evidence>
<dbReference type="InterPro" id="IPR036365">
    <property type="entry name" value="PGBD-like_sf"/>
</dbReference>
<accession>A0A9D1F8E1</accession>